<evidence type="ECO:0000256" key="9">
    <source>
        <dbReference type="ARBA" id="ARBA00023002"/>
    </source>
</evidence>
<accession>M4DAJ1</accession>
<dbReference type="InterPro" id="IPR016166">
    <property type="entry name" value="FAD-bd_PCMH"/>
</dbReference>
<keyword evidence="9" id="KW-0560">Oxidoreductase</keyword>
<dbReference type="Proteomes" id="UP000011750">
    <property type="component" value="Chromosome A01"/>
</dbReference>
<dbReference type="Gene3D" id="3.30.43.10">
    <property type="entry name" value="Uridine Diphospho-n-acetylenolpyruvylglucosamine Reductase, domain 2"/>
    <property type="match status" value="1"/>
</dbReference>
<dbReference type="InterPro" id="IPR006094">
    <property type="entry name" value="Oxid_FAD_bind_N"/>
</dbReference>
<dbReference type="PROSITE" id="PS00862">
    <property type="entry name" value="OX2_COVAL_FAD"/>
    <property type="match status" value="1"/>
</dbReference>
<keyword evidence="7" id="KW-0547">Nucleotide-binding</keyword>
<evidence type="ECO:0000256" key="6">
    <source>
        <dbReference type="ARBA" id="ARBA00022729"/>
    </source>
</evidence>
<feature type="signal peptide" evidence="11">
    <location>
        <begin position="1"/>
        <end position="19"/>
    </location>
</feature>
<reference evidence="13" key="3">
    <citation type="submission" date="2023-03" db="UniProtKB">
        <authorList>
            <consortium name="EnsemblPlants"/>
        </authorList>
    </citation>
    <scope>IDENTIFICATION</scope>
    <source>
        <strain evidence="13">cv. Chiifu-401-42</strain>
    </source>
</reference>
<keyword evidence="6 11" id="KW-0732">Signal</keyword>
<keyword evidence="4" id="KW-0134">Cell wall</keyword>
<evidence type="ECO:0000256" key="10">
    <source>
        <dbReference type="ARBA" id="ARBA00023180"/>
    </source>
</evidence>
<organism evidence="13 14">
    <name type="scientific">Brassica campestris</name>
    <name type="common">Field mustard</name>
    <dbReference type="NCBI Taxonomy" id="3711"/>
    <lineage>
        <taxon>Eukaryota</taxon>
        <taxon>Viridiplantae</taxon>
        <taxon>Streptophyta</taxon>
        <taxon>Embryophyta</taxon>
        <taxon>Tracheophyta</taxon>
        <taxon>Spermatophyta</taxon>
        <taxon>Magnoliopsida</taxon>
        <taxon>eudicotyledons</taxon>
        <taxon>Gunneridae</taxon>
        <taxon>Pentapetalae</taxon>
        <taxon>rosids</taxon>
        <taxon>malvids</taxon>
        <taxon>Brassicales</taxon>
        <taxon>Brassicaceae</taxon>
        <taxon>Brassiceae</taxon>
        <taxon>Brassica</taxon>
    </lineage>
</organism>
<evidence type="ECO:0000256" key="7">
    <source>
        <dbReference type="ARBA" id="ARBA00022741"/>
    </source>
</evidence>
<keyword evidence="14" id="KW-1185">Reference proteome</keyword>
<dbReference type="InterPro" id="IPR016167">
    <property type="entry name" value="FAD-bd_PCMH_sub1"/>
</dbReference>
<evidence type="ECO:0000256" key="2">
    <source>
        <dbReference type="ARBA" id="ARBA00004191"/>
    </source>
</evidence>
<dbReference type="Gramene" id="Bra013501.1">
    <property type="protein sequence ID" value="Bra013501.1-P"/>
    <property type="gene ID" value="Bra013501"/>
</dbReference>
<dbReference type="Gene3D" id="3.30.465.10">
    <property type="match status" value="1"/>
</dbReference>
<proteinExistence type="inferred from homology"/>
<dbReference type="PROSITE" id="PS51387">
    <property type="entry name" value="FAD_PCMH"/>
    <property type="match status" value="1"/>
</dbReference>
<keyword evidence="10" id="KW-0325">Glycoprotein</keyword>
<dbReference type="OMA" id="ANDCKEM"/>
<evidence type="ECO:0000256" key="3">
    <source>
        <dbReference type="ARBA" id="ARBA00005466"/>
    </source>
</evidence>
<keyword evidence="5" id="KW-0285">Flavoprotein</keyword>
<dbReference type="PANTHER" id="PTHR32448">
    <property type="entry name" value="OS08G0158400 PROTEIN"/>
    <property type="match status" value="1"/>
</dbReference>
<sequence length="532" mass="60234">MRDLALCLILFFLAKRVSSVPTKEQFENCLSTISKNPRNLTKHTSDSRLYTASLKTSSPSSNFLNLNFTSLKPILTLKPKSESEIKKAILCSKKLGVQVRTLSGGHDYEGLSYLSLTPFIIIDLVNLRTITINLTEETAWIQSGATLGELYYKIAKTSKIHAFAAGTCPSVGVGGHFSGGGLGAMMRKHGLASDSVVDARLMDVNGRILNRRTMGEDLFWALRGGGAASFGVVLSWKVKLARVPEKVTCFISHSMGASMNKLVHRWQYIGAELDEDLFIRVIIDNTKGGGQRRVQTAFQALFLGGVDKLIPLMNQKFPELGLQAQDCKEMSWIESVMFFIWKSGQPLETLLNRDLRYEDLYIKAKSDFVQKPVPENVFEEVTKRFLEKETPLMILEPLGGKINEVSESESPYPHRRGNLYNIQYMVKWRVNTVEEMNKHVTWMRMLYDYMTPYVSSSPRGAYLNYRDLDLGNNTGSKTSFEDARVWGEKYYRGNFKKLGLVKGKIDPTNFFRNEQSIPPLFNFSKDKNQMYC</sequence>
<evidence type="ECO:0000256" key="4">
    <source>
        <dbReference type="ARBA" id="ARBA00022512"/>
    </source>
</evidence>
<protein>
    <recommendedName>
        <fullName evidence="12">FAD-binding PCMH-type domain-containing protein</fullName>
    </recommendedName>
</protein>
<dbReference type="GO" id="GO:0016491">
    <property type="term" value="F:oxidoreductase activity"/>
    <property type="evidence" value="ECO:0007669"/>
    <property type="project" value="UniProtKB-KW"/>
</dbReference>
<evidence type="ECO:0000256" key="1">
    <source>
        <dbReference type="ARBA" id="ARBA00001974"/>
    </source>
</evidence>
<dbReference type="InParanoid" id="M4DAJ1"/>
<feature type="chain" id="PRO_5004050628" description="FAD-binding PCMH-type domain-containing protein" evidence="11">
    <location>
        <begin position="20"/>
        <end position="532"/>
    </location>
</feature>
<comment type="subcellular location">
    <subcellularLocation>
        <location evidence="2">Secreted</location>
        <location evidence="2">Cell wall</location>
    </subcellularLocation>
</comment>
<dbReference type="InterPro" id="IPR012951">
    <property type="entry name" value="BBE"/>
</dbReference>
<dbReference type="Pfam" id="PF01565">
    <property type="entry name" value="FAD_binding_4"/>
    <property type="match status" value="1"/>
</dbReference>
<dbReference type="FunCoup" id="M4DAJ1">
    <property type="interactions" value="18"/>
</dbReference>
<comment type="cofactor">
    <cofactor evidence="1">
        <name>FAD</name>
        <dbReference type="ChEBI" id="CHEBI:57692"/>
    </cofactor>
</comment>
<name>M4DAJ1_BRACM</name>
<dbReference type="EnsemblPlants" id="Bra013501.1">
    <property type="protein sequence ID" value="Bra013501.1-P"/>
    <property type="gene ID" value="Bra013501"/>
</dbReference>
<feature type="domain" description="FAD-binding PCMH-type" evidence="12">
    <location>
        <begin position="69"/>
        <end position="243"/>
    </location>
</feature>
<keyword evidence="8" id="KW-0274">FAD</keyword>
<evidence type="ECO:0000259" key="12">
    <source>
        <dbReference type="PROSITE" id="PS51387"/>
    </source>
</evidence>
<evidence type="ECO:0000256" key="11">
    <source>
        <dbReference type="SAM" id="SignalP"/>
    </source>
</evidence>
<dbReference type="eggNOG" id="ENOG502QVGN">
    <property type="taxonomic scope" value="Eukaryota"/>
</dbReference>
<dbReference type="HOGENOM" id="CLU_018354_6_0_1"/>
<keyword evidence="4" id="KW-0964">Secreted</keyword>
<evidence type="ECO:0000313" key="14">
    <source>
        <dbReference type="Proteomes" id="UP000011750"/>
    </source>
</evidence>
<dbReference type="STRING" id="51351.M4DAJ1"/>
<evidence type="ECO:0000256" key="5">
    <source>
        <dbReference type="ARBA" id="ARBA00022630"/>
    </source>
</evidence>
<dbReference type="AlphaFoldDB" id="M4DAJ1"/>
<dbReference type="InterPro" id="IPR036318">
    <property type="entry name" value="FAD-bd_PCMH-like_sf"/>
</dbReference>
<dbReference type="SUPFAM" id="SSF56176">
    <property type="entry name" value="FAD-binding/transporter-associated domain-like"/>
    <property type="match status" value="1"/>
</dbReference>
<dbReference type="Pfam" id="PF08031">
    <property type="entry name" value="BBE"/>
    <property type="match status" value="1"/>
</dbReference>
<dbReference type="InterPro" id="IPR006093">
    <property type="entry name" value="Oxy_OxRdtase_FAD_BS"/>
</dbReference>
<dbReference type="Gene3D" id="3.40.462.20">
    <property type="match status" value="1"/>
</dbReference>
<evidence type="ECO:0000256" key="8">
    <source>
        <dbReference type="ARBA" id="ARBA00022827"/>
    </source>
</evidence>
<evidence type="ECO:0000313" key="13">
    <source>
        <dbReference type="EnsemblPlants" id="Bra013501.1-P"/>
    </source>
</evidence>
<comment type="similarity">
    <text evidence="3">Belongs to the oxygen-dependent FAD-linked oxidoreductase family.</text>
</comment>
<reference evidence="13 14" key="2">
    <citation type="journal article" date="2018" name="Hortic Res">
        <title>Improved Brassica rapa reference genome by single-molecule sequencing and chromosome conformation capture technologies.</title>
        <authorList>
            <person name="Zhang L."/>
            <person name="Cai X."/>
            <person name="Wu J."/>
            <person name="Liu M."/>
            <person name="Grob S."/>
            <person name="Cheng F."/>
            <person name="Liang J."/>
            <person name="Cai C."/>
            <person name="Liu Z."/>
            <person name="Liu B."/>
            <person name="Wang F."/>
            <person name="Li S."/>
            <person name="Liu F."/>
            <person name="Li X."/>
            <person name="Cheng L."/>
            <person name="Yang W."/>
            <person name="Li M.H."/>
            <person name="Grossniklaus U."/>
            <person name="Zheng H."/>
            <person name="Wang X."/>
        </authorList>
    </citation>
    <scope>NUCLEOTIDE SEQUENCE [LARGE SCALE GENOMIC DNA]</scope>
    <source>
        <strain evidence="13 14">cv. Chiifu-401-42</strain>
    </source>
</reference>
<reference evidence="13 14" key="1">
    <citation type="journal article" date="2011" name="Nat. Genet.">
        <title>The genome of the mesopolyploid crop species Brassica rapa.</title>
        <authorList>
            <consortium name="Brassica rapa Genome Sequencing Project Consortium"/>
            <person name="Wang X."/>
            <person name="Wang H."/>
            <person name="Wang J."/>
            <person name="Sun R."/>
            <person name="Wu J."/>
            <person name="Liu S."/>
            <person name="Bai Y."/>
            <person name="Mun J.H."/>
            <person name="Bancroft I."/>
            <person name="Cheng F."/>
            <person name="Huang S."/>
            <person name="Li X."/>
            <person name="Hua W."/>
            <person name="Wang J."/>
            <person name="Wang X."/>
            <person name="Freeling M."/>
            <person name="Pires J.C."/>
            <person name="Paterson A.H."/>
            <person name="Chalhoub B."/>
            <person name="Wang B."/>
            <person name="Hayward A."/>
            <person name="Sharpe A.G."/>
            <person name="Park B.S."/>
            <person name="Weisshaar B."/>
            <person name="Liu B."/>
            <person name="Li B."/>
            <person name="Liu B."/>
            <person name="Tong C."/>
            <person name="Song C."/>
            <person name="Duran C."/>
            <person name="Peng C."/>
            <person name="Geng C."/>
            <person name="Koh C."/>
            <person name="Lin C."/>
            <person name="Edwards D."/>
            <person name="Mu D."/>
            <person name="Shen D."/>
            <person name="Soumpourou E."/>
            <person name="Li F."/>
            <person name="Fraser F."/>
            <person name="Conant G."/>
            <person name="Lassalle G."/>
            <person name="King G.J."/>
            <person name="Bonnema G."/>
            <person name="Tang H."/>
            <person name="Wang H."/>
            <person name="Belcram H."/>
            <person name="Zhou H."/>
            <person name="Hirakawa H."/>
            <person name="Abe H."/>
            <person name="Guo H."/>
            <person name="Wang H."/>
            <person name="Jin H."/>
            <person name="Parkin I.A."/>
            <person name="Batley J."/>
            <person name="Kim J.S."/>
            <person name="Just J."/>
            <person name="Li J."/>
            <person name="Xu J."/>
            <person name="Deng J."/>
            <person name="Kim J.A."/>
            <person name="Li J."/>
            <person name="Yu J."/>
            <person name="Meng J."/>
            <person name="Wang J."/>
            <person name="Min J."/>
            <person name="Poulain J."/>
            <person name="Wang J."/>
            <person name="Hatakeyama K."/>
            <person name="Wu K."/>
            <person name="Wang L."/>
            <person name="Fang L."/>
            <person name="Trick M."/>
            <person name="Links M.G."/>
            <person name="Zhao M."/>
            <person name="Jin M."/>
            <person name="Ramchiary N."/>
            <person name="Drou N."/>
            <person name="Berkman P.J."/>
            <person name="Cai Q."/>
            <person name="Huang Q."/>
            <person name="Li R."/>
            <person name="Tabata S."/>
            <person name="Cheng S."/>
            <person name="Zhang S."/>
            <person name="Zhang S."/>
            <person name="Huang S."/>
            <person name="Sato S."/>
            <person name="Sun S."/>
            <person name="Kwon S.J."/>
            <person name="Choi S.R."/>
            <person name="Lee T.H."/>
            <person name="Fan W."/>
            <person name="Zhao X."/>
            <person name="Tan X."/>
            <person name="Xu X."/>
            <person name="Wang Y."/>
            <person name="Qiu Y."/>
            <person name="Yin Y."/>
            <person name="Li Y."/>
            <person name="Du Y."/>
            <person name="Liao Y."/>
            <person name="Lim Y."/>
            <person name="Narusaka Y."/>
            <person name="Wang Y."/>
            <person name="Wang Z."/>
            <person name="Li Z."/>
            <person name="Wang Z."/>
            <person name="Xiong Z."/>
            <person name="Zhang Z."/>
        </authorList>
    </citation>
    <scope>NUCLEOTIDE SEQUENCE [LARGE SCALE GENOMIC DNA]</scope>
    <source>
        <strain evidence="13 14">cv. Chiifu-401-42</strain>
    </source>
</reference>
<dbReference type="SMR" id="M4DAJ1"/>
<dbReference type="InterPro" id="IPR016169">
    <property type="entry name" value="FAD-bd_PCMH_sub2"/>
</dbReference>
<dbReference type="GO" id="GO:0071949">
    <property type="term" value="F:FAD binding"/>
    <property type="evidence" value="ECO:0007669"/>
    <property type="project" value="InterPro"/>
</dbReference>
<dbReference type="OrthoDB" id="407275at2759"/>